<gene>
    <name evidence="1" type="ORF">BKA55DRAFT_120960</name>
</gene>
<dbReference type="AlphaFoldDB" id="A0A9P9JYL9"/>
<sequence length="90" mass="10341">MNFIHVPSFRLPEPPVRVIPSGAAGNSRKHTEIRRLTHLANRIAPGPSKLFMAWRVAALLHIHLTRWHTGPYHSTCYRCVTLRVWSDQAH</sequence>
<proteinExistence type="predicted"/>
<keyword evidence="2" id="KW-1185">Reference proteome</keyword>
<name>A0A9P9JYL9_FUSRE</name>
<dbReference type="OrthoDB" id="10584573at2759"/>
<evidence type="ECO:0000313" key="2">
    <source>
        <dbReference type="Proteomes" id="UP000720189"/>
    </source>
</evidence>
<dbReference type="GeneID" id="70214739"/>
<accession>A0A9P9JYL9</accession>
<organism evidence="1 2">
    <name type="scientific">Fusarium redolens</name>
    <dbReference type="NCBI Taxonomy" id="48865"/>
    <lineage>
        <taxon>Eukaryota</taxon>
        <taxon>Fungi</taxon>
        <taxon>Dikarya</taxon>
        <taxon>Ascomycota</taxon>
        <taxon>Pezizomycotina</taxon>
        <taxon>Sordariomycetes</taxon>
        <taxon>Hypocreomycetidae</taxon>
        <taxon>Hypocreales</taxon>
        <taxon>Nectriaceae</taxon>
        <taxon>Fusarium</taxon>
        <taxon>Fusarium redolens species complex</taxon>
    </lineage>
</organism>
<protein>
    <submittedName>
        <fullName evidence="1">Uncharacterized protein</fullName>
    </submittedName>
</protein>
<reference evidence="1" key="1">
    <citation type="journal article" date="2021" name="Nat. Commun.">
        <title>Genetic determinants of endophytism in the Arabidopsis root mycobiome.</title>
        <authorList>
            <person name="Mesny F."/>
            <person name="Miyauchi S."/>
            <person name="Thiergart T."/>
            <person name="Pickel B."/>
            <person name="Atanasova L."/>
            <person name="Karlsson M."/>
            <person name="Huettel B."/>
            <person name="Barry K.W."/>
            <person name="Haridas S."/>
            <person name="Chen C."/>
            <person name="Bauer D."/>
            <person name="Andreopoulos W."/>
            <person name="Pangilinan J."/>
            <person name="LaButti K."/>
            <person name="Riley R."/>
            <person name="Lipzen A."/>
            <person name="Clum A."/>
            <person name="Drula E."/>
            <person name="Henrissat B."/>
            <person name="Kohler A."/>
            <person name="Grigoriev I.V."/>
            <person name="Martin F.M."/>
            <person name="Hacquard S."/>
        </authorList>
    </citation>
    <scope>NUCLEOTIDE SEQUENCE</scope>
    <source>
        <strain evidence="1">MPI-CAGE-AT-0023</strain>
    </source>
</reference>
<evidence type="ECO:0000313" key="1">
    <source>
        <dbReference type="EMBL" id="KAH7237480.1"/>
    </source>
</evidence>
<dbReference type="RefSeq" id="XP_046045339.1">
    <property type="nucleotide sequence ID" value="XM_046184785.1"/>
</dbReference>
<dbReference type="Proteomes" id="UP000720189">
    <property type="component" value="Unassembled WGS sequence"/>
</dbReference>
<comment type="caution">
    <text evidence="1">The sequence shown here is derived from an EMBL/GenBank/DDBJ whole genome shotgun (WGS) entry which is preliminary data.</text>
</comment>
<dbReference type="EMBL" id="JAGMUX010000015">
    <property type="protein sequence ID" value="KAH7237480.1"/>
    <property type="molecule type" value="Genomic_DNA"/>
</dbReference>